<evidence type="ECO:0000256" key="2">
    <source>
        <dbReference type="SAM" id="Phobius"/>
    </source>
</evidence>
<keyword evidence="2" id="KW-0472">Membrane</keyword>
<keyword evidence="2" id="KW-1133">Transmembrane helix</keyword>
<dbReference type="Proteomes" id="UP000193675">
    <property type="component" value="Unassembled WGS sequence"/>
</dbReference>
<accession>A0A1X0ZSD1</accession>
<evidence type="ECO:0000313" key="3">
    <source>
        <dbReference type="EMBL" id="ORL62614.1"/>
    </source>
</evidence>
<dbReference type="RefSeq" id="WP_084858051.1">
    <property type="nucleotide sequence ID" value="NZ_NBWC01000028.1"/>
</dbReference>
<organism evidence="3 4">
    <name type="scientific">Pseudomonas putida</name>
    <name type="common">Arthrobacter siderocapsulatus</name>
    <dbReference type="NCBI Taxonomy" id="303"/>
    <lineage>
        <taxon>Bacteria</taxon>
        <taxon>Pseudomonadati</taxon>
        <taxon>Pseudomonadota</taxon>
        <taxon>Gammaproteobacteria</taxon>
        <taxon>Pseudomonadales</taxon>
        <taxon>Pseudomonadaceae</taxon>
        <taxon>Pseudomonas</taxon>
    </lineage>
</organism>
<sequence>MSAGSFWVIAFFVFINNGCSLLGCGDRSVGAVARGIESRTEIANAITLQRAQKANAGGRPPDDGQEPSTIFLTLRA</sequence>
<name>A0A1X0ZSD1_PSEPU</name>
<feature type="compositionally biased region" description="Polar residues" evidence="1">
    <location>
        <begin position="66"/>
        <end position="76"/>
    </location>
</feature>
<proteinExistence type="predicted"/>
<dbReference type="OrthoDB" id="7030047at2"/>
<keyword evidence="2" id="KW-0812">Transmembrane</keyword>
<feature type="transmembrane region" description="Helical" evidence="2">
    <location>
        <begin position="6"/>
        <end position="24"/>
    </location>
</feature>
<evidence type="ECO:0000313" key="4">
    <source>
        <dbReference type="Proteomes" id="UP000193675"/>
    </source>
</evidence>
<dbReference type="AlphaFoldDB" id="A0A1X0ZSD1"/>
<evidence type="ECO:0000256" key="1">
    <source>
        <dbReference type="SAM" id="MobiDB-lite"/>
    </source>
</evidence>
<gene>
    <name evidence="3" type="ORF">B7H17_17920</name>
</gene>
<comment type="caution">
    <text evidence="3">The sequence shown here is derived from an EMBL/GenBank/DDBJ whole genome shotgun (WGS) entry which is preliminary data.</text>
</comment>
<protein>
    <submittedName>
        <fullName evidence="3">Uncharacterized protein</fullName>
    </submittedName>
</protein>
<dbReference type="EMBL" id="NBWC01000028">
    <property type="protein sequence ID" value="ORL62614.1"/>
    <property type="molecule type" value="Genomic_DNA"/>
</dbReference>
<feature type="region of interest" description="Disordered" evidence="1">
    <location>
        <begin position="53"/>
        <end position="76"/>
    </location>
</feature>
<reference evidence="3 4" key="1">
    <citation type="submission" date="2017-04" db="EMBL/GenBank/DDBJ databases">
        <title>Presence of VIM-2 positive Pseudomonas species in chickens and their surrounding environment.</title>
        <authorList>
            <person name="Zhang R."/>
        </authorList>
    </citation>
    <scope>NUCLEOTIDE SEQUENCE [LARGE SCALE GENOMIC DNA]</scope>
    <source>
        <strain evidence="3 4">DZ-C18</strain>
    </source>
</reference>